<dbReference type="InterPro" id="IPR052760">
    <property type="entry name" value="Mitochondrial_malonyltrans"/>
</dbReference>
<dbReference type="InterPro" id="IPR016036">
    <property type="entry name" value="Malonyl_transacylase_ACP-bd"/>
</dbReference>
<dbReference type="PANTHER" id="PTHR47170">
    <property type="entry name" value="MALONYL-COA ACP TRANSACYLASE, ACP-BINDING"/>
    <property type="match status" value="1"/>
</dbReference>
<feature type="domain" description="Malonyl-CoA:ACP transacylase (MAT)" evidence="1">
    <location>
        <begin position="98"/>
        <end position="396"/>
    </location>
</feature>
<evidence type="ECO:0000259" key="1">
    <source>
        <dbReference type="SMART" id="SM00827"/>
    </source>
</evidence>
<organism evidence="2">
    <name type="scientific">Gambierdiscus belizeanus</name>
    <dbReference type="NCBI Taxonomy" id="439316"/>
    <lineage>
        <taxon>Eukaryota</taxon>
        <taxon>Sar</taxon>
        <taxon>Alveolata</taxon>
        <taxon>Dinophyceae</taxon>
        <taxon>Gonyaulacales</taxon>
        <taxon>Pyrocystaceae</taxon>
        <taxon>Gambierdiscus</taxon>
    </lineage>
</organism>
<proteinExistence type="predicted"/>
<dbReference type="EMBL" id="KX395870">
    <property type="protein sequence ID" value="AQS99288.1"/>
    <property type="molecule type" value="Transcribed_RNA"/>
</dbReference>
<dbReference type="InterPro" id="IPR001227">
    <property type="entry name" value="Ac_transferase_dom_sf"/>
</dbReference>
<dbReference type="InterPro" id="IPR016035">
    <property type="entry name" value="Acyl_Trfase/lysoPLipase"/>
</dbReference>
<dbReference type="InterPro" id="IPR004410">
    <property type="entry name" value="Malonyl_CoA-ACP_transAc_FabD"/>
</dbReference>
<dbReference type="PANTHER" id="PTHR47170:SF2">
    <property type="entry name" value="MALONYL-COA:ACP TRANSACYLASE (MAT) DOMAIN-CONTAINING PROTEIN"/>
    <property type="match status" value="1"/>
</dbReference>
<dbReference type="SUPFAM" id="SSF52151">
    <property type="entry name" value="FabD/lysophospholipase-like"/>
    <property type="match status" value="1"/>
</dbReference>
<accession>A0A1S6K869</accession>
<dbReference type="Gene3D" id="3.40.366.10">
    <property type="entry name" value="Malonyl-Coenzyme A Acyl Carrier Protein, domain 2"/>
    <property type="match status" value="1"/>
</dbReference>
<protein>
    <submittedName>
        <fullName evidence="2">Acyl carrier protein s-malonyltransacylase</fullName>
    </submittedName>
</protein>
<name>A0A1S6K869_9DINO</name>
<reference evidence="2" key="1">
    <citation type="journal article" date="2017" name="J. Eukaryot. Microbiol.">
        <title>Role of Modular Polyketide Synthases in the Production of Polyether Ladder Compounds in Ciguatoxin-producing Gambierdiscus polynesiensis and G.excentricus (Dinophyceae).</title>
        <authorList>
            <person name="Kohli G.S."/>
            <person name="Campbell K."/>
            <person name="John U."/>
            <person name="Smith K.F."/>
            <person name="Fraga S."/>
            <person name="Rhodes L.L."/>
            <person name="Murray S.A."/>
        </authorList>
    </citation>
    <scope>NUCLEOTIDE SEQUENCE</scope>
    <source>
        <strain evidence="2">Contig_37285</strain>
    </source>
</reference>
<dbReference type="NCBIfam" id="TIGR00128">
    <property type="entry name" value="fabD"/>
    <property type="match status" value="1"/>
</dbReference>
<dbReference type="Gene3D" id="3.30.70.250">
    <property type="entry name" value="Malonyl-CoA ACP transacylase, ACP-binding"/>
    <property type="match status" value="1"/>
</dbReference>
<sequence>MVLTIAHPIPRWTAMLSKATGTAFVVAPAPSLLQSSPASSSISSLKRSAPPTASHGSAWPCWLALVPLAASRPVQRRHRRARVVTLAAEGVSCKTAFLFPGQGAQTVGMCKELADECPAAKELFDKASSILGYDLLDRCVNGPKELLDTTAVSQPAIFVASMAAVEKMKQDMGEAAVDEATVAMGLSLGEYSALCFAGALDFEDGVRITKARGEAMQAAADAVDSGMVSVIGLDSAKTEELCKKASEDSGKTVQIANFLCKGNYTVSGDKEACAKLVEIAKPEFKARMAVPLAVAGAFHTDFMAPAVEKLKEALAAADFKPPRIPVVSNVDAEAHSDPDEIREILAKQVTSPVKWEQQMQAMVAGGFEKGYELGPGKVIAGILKRIDKGAAGAMTNFTV</sequence>
<dbReference type="GO" id="GO:0004314">
    <property type="term" value="F:[acyl-carrier-protein] S-malonyltransferase activity"/>
    <property type="evidence" value="ECO:0007669"/>
    <property type="project" value="InterPro"/>
</dbReference>
<dbReference type="Pfam" id="PF00698">
    <property type="entry name" value="Acyl_transf_1"/>
    <property type="match status" value="1"/>
</dbReference>
<dbReference type="SUPFAM" id="SSF55048">
    <property type="entry name" value="Probable ACP-binding domain of malonyl-CoA ACP transacylase"/>
    <property type="match status" value="1"/>
</dbReference>
<dbReference type="InterPro" id="IPR014043">
    <property type="entry name" value="Acyl_transferase_dom"/>
</dbReference>
<dbReference type="AlphaFoldDB" id="A0A1S6K869"/>
<dbReference type="SMART" id="SM00827">
    <property type="entry name" value="PKS_AT"/>
    <property type="match status" value="1"/>
</dbReference>
<evidence type="ECO:0000313" key="2">
    <source>
        <dbReference type="EMBL" id="AQS99288.1"/>
    </source>
</evidence>